<gene>
    <name evidence="2" type="ORF">ACFPLB_17190</name>
</gene>
<proteinExistence type="predicted"/>
<protein>
    <submittedName>
        <fullName evidence="2">Esterase-like activity of phytase family protein</fullName>
    </submittedName>
</protein>
<evidence type="ECO:0000259" key="1">
    <source>
        <dbReference type="Pfam" id="PF13449"/>
    </source>
</evidence>
<evidence type="ECO:0000313" key="3">
    <source>
        <dbReference type="Proteomes" id="UP001596016"/>
    </source>
</evidence>
<dbReference type="RefSeq" id="WP_378231957.1">
    <property type="nucleotide sequence ID" value="NZ_JBHSLL010000062.1"/>
</dbReference>
<reference evidence="3" key="1">
    <citation type="journal article" date="2019" name="Int. J. Syst. Evol. Microbiol.">
        <title>The Global Catalogue of Microorganisms (GCM) 10K type strain sequencing project: providing services to taxonomists for standard genome sequencing and annotation.</title>
        <authorList>
            <consortium name="The Broad Institute Genomics Platform"/>
            <consortium name="The Broad Institute Genome Sequencing Center for Infectious Disease"/>
            <person name="Wu L."/>
            <person name="Ma J."/>
        </authorList>
    </citation>
    <scope>NUCLEOTIDE SEQUENCE [LARGE SCALE GENOMIC DNA]</scope>
    <source>
        <strain evidence="3">CGMCC 4.1415</strain>
    </source>
</reference>
<sequence length="276" mass="30635">MTSTTRDFGGISAMRFLSPGREFLAVADTGHWLFATIARDATGKPAGLEQVRLQPMASTAGKKIKRNKDFDAESLAIRGKEAVVGFEAQHRISRFRIDPQGMSKQLGKNIDFIIPSHELRSNRSFETLAFAPPTSPLEGALVVVTEKSLDPLGNIFAAILDGPQKGIFTVRRSNGFDVTDGAFLDNGDLLLLERSYTLNRGLRMRLRRVTGSDMVKGALVDGPVLFQADMTYQIDNMEALDVWRRADGATMISIMSDDNQLILQRNLYLEFILHEE</sequence>
<keyword evidence="3" id="KW-1185">Reference proteome</keyword>
<evidence type="ECO:0000313" key="2">
    <source>
        <dbReference type="EMBL" id="MFC5387697.1"/>
    </source>
</evidence>
<dbReference type="Pfam" id="PF13449">
    <property type="entry name" value="Phytase-like"/>
    <property type="match status" value="1"/>
</dbReference>
<name>A0ABW0H188_9HYPH</name>
<dbReference type="InterPro" id="IPR027372">
    <property type="entry name" value="Phytase-like_dom"/>
</dbReference>
<accession>A0ABW0H188</accession>
<comment type="caution">
    <text evidence="2">The sequence shown here is derived from an EMBL/GenBank/DDBJ whole genome shotgun (WGS) entry which is preliminary data.</text>
</comment>
<dbReference type="PIRSF" id="PIRSF031900">
    <property type="entry name" value="UCP031900"/>
    <property type="match status" value="1"/>
</dbReference>
<feature type="domain" description="Phytase-like" evidence="1">
    <location>
        <begin position="7"/>
        <end position="259"/>
    </location>
</feature>
<dbReference type="EMBL" id="JBHSLL010000062">
    <property type="protein sequence ID" value="MFC5387697.1"/>
    <property type="molecule type" value="Genomic_DNA"/>
</dbReference>
<organism evidence="2 3">
    <name type="scientific">Aquamicrobium segne</name>
    <dbReference type="NCBI Taxonomy" id="469547"/>
    <lineage>
        <taxon>Bacteria</taxon>
        <taxon>Pseudomonadati</taxon>
        <taxon>Pseudomonadota</taxon>
        <taxon>Alphaproteobacteria</taxon>
        <taxon>Hyphomicrobiales</taxon>
        <taxon>Phyllobacteriaceae</taxon>
        <taxon>Aquamicrobium</taxon>
    </lineage>
</organism>
<dbReference type="Proteomes" id="UP001596016">
    <property type="component" value="Unassembled WGS sequence"/>
</dbReference>
<dbReference type="InterPro" id="IPR014567">
    <property type="entry name" value="UCP031900"/>
</dbReference>